<organism evidence="2 3">
    <name type="scientific">Trichinella pseudospiralis</name>
    <name type="common">Parasitic roundworm</name>
    <dbReference type="NCBI Taxonomy" id="6337"/>
    <lineage>
        <taxon>Eukaryota</taxon>
        <taxon>Metazoa</taxon>
        <taxon>Ecdysozoa</taxon>
        <taxon>Nematoda</taxon>
        <taxon>Enoplea</taxon>
        <taxon>Dorylaimia</taxon>
        <taxon>Trichinellida</taxon>
        <taxon>Trichinellidae</taxon>
        <taxon>Trichinella</taxon>
    </lineage>
</organism>
<feature type="transmembrane region" description="Helical" evidence="1">
    <location>
        <begin position="96"/>
        <end position="116"/>
    </location>
</feature>
<name>A0A0V1ISL6_TRIPS</name>
<dbReference type="EMBL" id="JYDS01000096">
    <property type="protein sequence ID" value="KRZ25748.1"/>
    <property type="molecule type" value="Genomic_DNA"/>
</dbReference>
<evidence type="ECO:0000313" key="2">
    <source>
        <dbReference type="EMBL" id="KRZ25748.1"/>
    </source>
</evidence>
<gene>
    <name evidence="2" type="ORF">T4B_12101</name>
</gene>
<evidence type="ECO:0000256" key="1">
    <source>
        <dbReference type="SAM" id="Phobius"/>
    </source>
</evidence>
<keyword evidence="3" id="KW-1185">Reference proteome</keyword>
<accession>A0A0V1ISL6</accession>
<keyword evidence="1" id="KW-1133">Transmembrane helix</keyword>
<dbReference type="Proteomes" id="UP000054805">
    <property type="component" value="Unassembled WGS sequence"/>
</dbReference>
<sequence length="132" mass="14896">MPTKQDGLYYTISGSVKNDCTKISVTICKASAFCSNRQQSTLYCTVSDIFQQIAGIVFFFSSPNSNLTQRSDGSAWWWLKICKWNRRQFVTSGAKLLFSFSINFICQISRLVVLYISSLHVVAGEAKMKSNH</sequence>
<dbReference type="AlphaFoldDB" id="A0A0V1ISL6"/>
<protein>
    <submittedName>
        <fullName evidence="2">Uncharacterized protein</fullName>
    </submittedName>
</protein>
<proteinExistence type="predicted"/>
<keyword evidence="1" id="KW-0472">Membrane</keyword>
<comment type="caution">
    <text evidence="2">The sequence shown here is derived from an EMBL/GenBank/DDBJ whole genome shotgun (WGS) entry which is preliminary data.</text>
</comment>
<keyword evidence="1" id="KW-0812">Transmembrane</keyword>
<evidence type="ECO:0000313" key="3">
    <source>
        <dbReference type="Proteomes" id="UP000054805"/>
    </source>
</evidence>
<reference evidence="2 3" key="1">
    <citation type="submission" date="2015-01" db="EMBL/GenBank/DDBJ databases">
        <title>Evolution of Trichinella species and genotypes.</title>
        <authorList>
            <person name="Korhonen P.K."/>
            <person name="Edoardo P."/>
            <person name="Giuseppe L.R."/>
            <person name="Gasser R.B."/>
        </authorList>
    </citation>
    <scope>NUCLEOTIDE SEQUENCE [LARGE SCALE GENOMIC DNA]</scope>
    <source>
        <strain evidence="2">ISS588</strain>
    </source>
</reference>